<feature type="compositionally biased region" description="Pro residues" evidence="1">
    <location>
        <begin position="169"/>
        <end position="181"/>
    </location>
</feature>
<protein>
    <submittedName>
        <fullName evidence="4">ABC transporter substrate-binding protein</fullName>
    </submittedName>
</protein>
<gene>
    <name evidence="4" type="ORF">W822_09630</name>
</gene>
<evidence type="ECO:0000313" key="5">
    <source>
        <dbReference type="Proteomes" id="UP000018733"/>
    </source>
</evidence>
<keyword evidence="2" id="KW-0472">Membrane</keyword>
<keyword evidence="5" id="KW-1185">Reference proteome</keyword>
<dbReference type="OrthoDB" id="9788420at2"/>
<keyword evidence="2" id="KW-0812">Transmembrane</keyword>
<dbReference type="GO" id="GO:0005548">
    <property type="term" value="F:phospholipid transporter activity"/>
    <property type="evidence" value="ECO:0007669"/>
    <property type="project" value="TreeGrafter"/>
</dbReference>
<dbReference type="Pfam" id="PF02470">
    <property type="entry name" value="MlaD"/>
    <property type="match status" value="1"/>
</dbReference>
<evidence type="ECO:0000256" key="1">
    <source>
        <dbReference type="SAM" id="MobiDB-lite"/>
    </source>
</evidence>
<dbReference type="PANTHER" id="PTHR33371:SF4">
    <property type="entry name" value="INTERMEMBRANE PHOSPHOLIPID TRANSPORT SYSTEM BINDING PROTEIN MLAD"/>
    <property type="match status" value="1"/>
</dbReference>
<dbReference type="Proteomes" id="UP000018733">
    <property type="component" value="Unassembled WGS sequence"/>
</dbReference>
<sequence length="181" mass="19020">MSKKTDFLVGLFVLLGIVAAIFMMLQAGNLKTFSIGQTYHVSAKFENIGALKVRSPVKSNGVVVGRVVSIAFDNKEFKALVGMDIEEGYVFPEDSSASIMTSGLLGEQYVGLTPGADEKNLADNSEITYTQSAVVLEELISKFLFSKAESEGSAGPGASDPGQSQNAPPLTPPSSAPAPVQ</sequence>
<accession>V8QUP4</accession>
<feature type="domain" description="Mce/MlaD" evidence="3">
    <location>
        <begin position="37"/>
        <end position="115"/>
    </location>
</feature>
<feature type="region of interest" description="Disordered" evidence="1">
    <location>
        <begin position="150"/>
        <end position="181"/>
    </location>
</feature>
<dbReference type="EMBL" id="AYXT01000009">
    <property type="protein sequence ID" value="ETF03058.1"/>
    <property type="molecule type" value="Genomic_DNA"/>
</dbReference>
<dbReference type="InterPro" id="IPR003399">
    <property type="entry name" value="Mce/MlaD"/>
</dbReference>
<dbReference type="STRING" id="1424334.W822_09630"/>
<dbReference type="eggNOG" id="COG1463">
    <property type="taxonomic scope" value="Bacteria"/>
</dbReference>
<dbReference type="PANTHER" id="PTHR33371">
    <property type="entry name" value="INTERMEMBRANE PHOSPHOLIPID TRANSPORT SYSTEM BINDING PROTEIN MLAD-RELATED"/>
    <property type="match status" value="1"/>
</dbReference>
<dbReference type="InterPro" id="IPR052336">
    <property type="entry name" value="MlaD_Phospholipid_Transporter"/>
</dbReference>
<organism evidence="4 5">
    <name type="scientific">Advenella kashmirensis W13003</name>
    <dbReference type="NCBI Taxonomy" id="1424334"/>
    <lineage>
        <taxon>Bacteria</taxon>
        <taxon>Pseudomonadati</taxon>
        <taxon>Pseudomonadota</taxon>
        <taxon>Betaproteobacteria</taxon>
        <taxon>Burkholderiales</taxon>
        <taxon>Alcaligenaceae</taxon>
    </lineage>
</organism>
<dbReference type="NCBIfam" id="TIGR04430">
    <property type="entry name" value="OM_asym_MlaD"/>
    <property type="match status" value="1"/>
</dbReference>
<feature type="transmembrane region" description="Helical" evidence="2">
    <location>
        <begin position="7"/>
        <end position="25"/>
    </location>
</feature>
<comment type="caution">
    <text evidence="4">The sequence shown here is derived from an EMBL/GenBank/DDBJ whole genome shotgun (WGS) entry which is preliminary data.</text>
</comment>
<name>V8QUP4_9BURK</name>
<keyword evidence="2" id="KW-1133">Transmembrane helix</keyword>
<dbReference type="GO" id="GO:0005543">
    <property type="term" value="F:phospholipid binding"/>
    <property type="evidence" value="ECO:0007669"/>
    <property type="project" value="TreeGrafter"/>
</dbReference>
<dbReference type="HOGENOM" id="CLU_107027_0_0_4"/>
<evidence type="ECO:0000313" key="4">
    <source>
        <dbReference type="EMBL" id="ETF03058.1"/>
    </source>
</evidence>
<dbReference type="AlphaFoldDB" id="V8QUP4"/>
<evidence type="ECO:0000256" key="2">
    <source>
        <dbReference type="SAM" id="Phobius"/>
    </source>
</evidence>
<dbReference type="RefSeq" id="WP_024004899.1">
    <property type="nucleotide sequence ID" value="NZ_KI650979.1"/>
</dbReference>
<dbReference type="InterPro" id="IPR030970">
    <property type="entry name" value="ABC_MlaD"/>
</dbReference>
<evidence type="ECO:0000259" key="3">
    <source>
        <dbReference type="Pfam" id="PF02470"/>
    </source>
</evidence>
<dbReference type="PATRIC" id="fig|1424334.3.peg.1933"/>
<proteinExistence type="predicted"/>
<reference evidence="4 5" key="1">
    <citation type="journal article" date="2014" name="Genome Announc.">
        <title>Draft Genome Sequence of Advenella kashmirensis Strain W13003, a Polycyclic Aromatic Hydrocarbon-Degrading Bacterium.</title>
        <authorList>
            <person name="Wang X."/>
            <person name="Jin D."/>
            <person name="Zhou L."/>
            <person name="Wu L."/>
            <person name="An W."/>
            <person name="Zhao L."/>
        </authorList>
    </citation>
    <scope>NUCLEOTIDE SEQUENCE [LARGE SCALE GENOMIC DNA]</scope>
    <source>
        <strain evidence="4 5">W13003</strain>
    </source>
</reference>